<proteinExistence type="predicted"/>
<accession>A0A448WY40</accession>
<sequence>MHNLSPIAFSPAEWRISGDPTDLVSCSLLIPCIRPALHWPTDVPEISFSGQIETCQLLCLFPYVFIVRRVTRDGLMQKQSNIPTAYY</sequence>
<protein>
    <submittedName>
        <fullName evidence="1">Uncharacterized protein</fullName>
    </submittedName>
</protein>
<name>A0A448WY40_9PLAT</name>
<dbReference type="Proteomes" id="UP000784294">
    <property type="component" value="Unassembled WGS sequence"/>
</dbReference>
<dbReference type="EMBL" id="CAAALY010060168">
    <property type="protein sequence ID" value="VEL23133.1"/>
    <property type="molecule type" value="Genomic_DNA"/>
</dbReference>
<evidence type="ECO:0000313" key="1">
    <source>
        <dbReference type="EMBL" id="VEL23133.1"/>
    </source>
</evidence>
<reference evidence="1" key="1">
    <citation type="submission" date="2018-11" db="EMBL/GenBank/DDBJ databases">
        <authorList>
            <consortium name="Pathogen Informatics"/>
        </authorList>
    </citation>
    <scope>NUCLEOTIDE SEQUENCE</scope>
</reference>
<organism evidence="1 2">
    <name type="scientific">Protopolystoma xenopodis</name>
    <dbReference type="NCBI Taxonomy" id="117903"/>
    <lineage>
        <taxon>Eukaryota</taxon>
        <taxon>Metazoa</taxon>
        <taxon>Spiralia</taxon>
        <taxon>Lophotrochozoa</taxon>
        <taxon>Platyhelminthes</taxon>
        <taxon>Monogenea</taxon>
        <taxon>Polyopisthocotylea</taxon>
        <taxon>Polystomatidea</taxon>
        <taxon>Polystomatidae</taxon>
        <taxon>Protopolystoma</taxon>
    </lineage>
</organism>
<comment type="caution">
    <text evidence="1">The sequence shown here is derived from an EMBL/GenBank/DDBJ whole genome shotgun (WGS) entry which is preliminary data.</text>
</comment>
<evidence type="ECO:0000313" key="2">
    <source>
        <dbReference type="Proteomes" id="UP000784294"/>
    </source>
</evidence>
<gene>
    <name evidence="1" type="ORF">PXEA_LOCUS16573</name>
</gene>
<keyword evidence="2" id="KW-1185">Reference proteome</keyword>
<dbReference type="AlphaFoldDB" id="A0A448WY40"/>